<dbReference type="GO" id="GO:0000122">
    <property type="term" value="P:negative regulation of transcription by RNA polymerase II"/>
    <property type="evidence" value="ECO:0007669"/>
    <property type="project" value="InterPro"/>
</dbReference>
<dbReference type="CDD" id="cd19695">
    <property type="entry name" value="bHLH_dnHLH_EMC_like"/>
    <property type="match status" value="1"/>
</dbReference>
<dbReference type="PROSITE" id="PS50888">
    <property type="entry name" value="BHLH"/>
    <property type="match status" value="1"/>
</dbReference>
<dbReference type="GO" id="GO:0032922">
    <property type="term" value="P:circadian regulation of gene expression"/>
    <property type="evidence" value="ECO:0007669"/>
    <property type="project" value="TreeGrafter"/>
</dbReference>
<feature type="compositionally biased region" description="Pro residues" evidence="6">
    <location>
        <begin position="181"/>
        <end position="193"/>
    </location>
</feature>
<dbReference type="InterPro" id="IPR011598">
    <property type="entry name" value="bHLH_dom"/>
</dbReference>
<dbReference type="InterPro" id="IPR026052">
    <property type="entry name" value="DNA-bd_prot-inh"/>
</dbReference>
<dbReference type="AlphaFoldDB" id="A0AAW0UJR9"/>
<sequence>MKSATSRSSRDPPEVRQERQEIREYLDKLRQLVPGCPKAGKLSRLAVIQHVIDYIVELQDTLVHHPVNAAALAAEQDVAHLAHVDPLLALQRLGAHKRTHTPSLTSDAAKSSSMVTKTNADTAVRKNNSNCRRPLGVLSPTPEREVWPAALRHAGPDPSDGPLPILVTRLPPSPTLCPSPFPSPTPTSAVPPPHTHHLTRKHLSPSPLISERRAAAHRPRRLMYPRWSTQRHVTLRPGVTADKRGPPPASPARRPPGSCGLVRRRAGVGDGGSSCGRHQVSRGPPSSSITPTPAHLRVVRITNSAA</sequence>
<evidence type="ECO:0000256" key="4">
    <source>
        <dbReference type="ARBA" id="ARBA00023163"/>
    </source>
</evidence>
<accession>A0AAW0UJR9</accession>
<dbReference type="Pfam" id="PF00010">
    <property type="entry name" value="HLH"/>
    <property type="match status" value="1"/>
</dbReference>
<keyword evidence="3" id="KW-0805">Transcription regulation</keyword>
<dbReference type="Gene3D" id="4.10.280.10">
    <property type="entry name" value="Helix-loop-helix DNA-binding domain"/>
    <property type="match status" value="1"/>
</dbReference>
<dbReference type="GO" id="GO:0005634">
    <property type="term" value="C:nucleus"/>
    <property type="evidence" value="ECO:0007669"/>
    <property type="project" value="UniProtKB-SubCell"/>
</dbReference>
<reference evidence="8 9" key="1">
    <citation type="submission" date="2023-03" db="EMBL/GenBank/DDBJ databases">
        <title>High-quality genome of Scylla paramamosain provides insights in environmental adaptation.</title>
        <authorList>
            <person name="Zhang L."/>
        </authorList>
    </citation>
    <scope>NUCLEOTIDE SEQUENCE [LARGE SCALE GENOMIC DNA]</scope>
    <source>
        <strain evidence="8">LZ_2023a</strain>
        <tissue evidence="8">Muscle</tissue>
    </source>
</reference>
<dbReference type="SUPFAM" id="SSF47459">
    <property type="entry name" value="HLH, helix-loop-helix DNA-binding domain"/>
    <property type="match status" value="1"/>
</dbReference>
<dbReference type="Proteomes" id="UP001487740">
    <property type="component" value="Unassembled WGS sequence"/>
</dbReference>
<name>A0AAW0UJR9_SCYPA</name>
<dbReference type="InterPro" id="IPR036638">
    <property type="entry name" value="HLH_DNA-bd_sf"/>
</dbReference>
<evidence type="ECO:0000259" key="7">
    <source>
        <dbReference type="PROSITE" id="PS50888"/>
    </source>
</evidence>
<comment type="caution">
    <text evidence="8">The sequence shown here is derived from an EMBL/GenBank/DDBJ whole genome shotgun (WGS) entry which is preliminary data.</text>
</comment>
<evidence type="ECO:0000256" key="3">
    <source>
        <dbReference type="ARBA" id="ARBA00023015"/>
    </source>
</evidence>
<dbReference type="GO" id="GO:0046983">
    <property type="term" value="F:protein dimerization activity"/>
    <property type="evidence" value="ECO:0007669"/>
    <property type="project" value="InterPro"/>
</dbReference>
<dbReference type="SMART" id="SM00353">
    <property type="entry name" value="HLH"/>
    <property type="match status" value="1"/>
</dbReference>
<feature type="region of interest" description="Disordered" evidence="6">
    <location>
        <begin position="236"/>
        <end position="294"/>
    </location>
</feature>
<feature type="domain" description="BHLH" evidence="7">
    <location>
        <begin position="6"/>
        <end position="58"/>
    </location>
</feature>
<dbReference type="GO" id="GO:0030154">
    <property type="term" value="P:cell differentiation"/>
    <property type="evidence" value="ECO:0007669"/>
    <property type="project" value="TreeGrafter"/>
</dbReference>
<organism evidence="8 9">
    <name type="scientific">Scylla paramamosain</name>
    <name type="common">Mud crab</name>
    <dbReference type="NCBI Taxonomy" id="85552"/>
    <lineage>
        <taxon>Eukaryota</taxon>
        <taxon>Metazoa</taxon>
        <taxon>Ecdysozoa</taxon>
        <taxon>Arthropoda</taxon>
        <taxon>Crustacea</taxon>
        <taxon>Multicrustacea</taxon>
        <taxon>Malacostraca</taxon>
        <taxon>Eumalacostraca</taxon>
        <taxon>Eucarida</taxon>
        <taxon>Decapoda</taxon>
        <taxon>Pleocyemata</taxon>
        <taxon>Brachyura</taxon>
        <taxon>Eubrachyura</taxon>
        <taxon>Portunoidea</taxon>
        <taxon>Portunidae</taxon>
        <taxon>Portuninae</taxon>
        <taxon>Scylla</taxon>
    </lineage>
</organism>
<comment type="subcellular location">
    <subcellularLocation>
        <location evidence="1">Nucleus</location>
    </subcellularLocation>
</comment>
<proteinExistence type="predicted"/>
<evidence type="ECO:0000256" key="6">
    <source>
        <dbReference type="SAM" id="MobiDB-lite"/>
    </source>
</evidence>
<keyword evidence="4" id="KW-0804">Transcription</keyword>
<evidence type="ECO:0000313" key="8">
    <source>
        <dbReference type="EMBL" id="KAK8398932.1"/>
    </source>
</evidence>
<dbReference type="EMBL" id="JARAKH010000012">
    <property type="protein sequence ID" value="KAK8398932.1"/>
    <property type="molecule type" value="Genomic_DNA"/>
</dbReference>
<evidence type="ECO:0000256" key="2">
    <source>
        <dbReference type="ARBA" id="ARBA00022491"/>
    </source>
</evidence>
<dbReference type="PANTHER" id="PTHR11723">
    <property type="entry name" value="DNA-BINDING PROTEIN INHIBITOR"/>
    <property type="match status" value="1"/>
</dbReference>
<evidence type="ECO:0000313" key="9">
    <source>
        <dbReference type="Proteomes" id="UP001487740"/>
    </source>
</evidence>
<keyword evidence="5" id="KW-0539">Nucleus</keyword>
<protein>
    <recommendedName>
        <fullName evidence="7">BHLH domain-containing protein</fullName>
    </recommendedName>
</protein>
<keyword evidence="2" id="KW-0678">Repressor</keyword>
<gene>
    <name evidence="8" type="ORF">O3P69_004203</name>
</gene>
<dbReference type="GO" id="GO:0005737">
    <property type="term" value="C:cytoplasm"/>
    <property type="evidence" value="ECO:0007669"/>
    <property type="project" value="InterPro"/>
</dbReference>
<dbReference type="PANTHER" id="PTHR11723:SF17">
    <property type="entry name" value="PROTEIN EXTRA-MACROCHAETAE"/>
    <property type="match status" value="1"/>
</dbReference>
<evidence type="ECO:0000256" key="1">
    <source>
        <dbReference type="ARBA" id="ARBA00004123"/>
    </source>
</evidence>
<feature type="compositionally biased region" description="Basic residues" evidence="6">
    <location>
        <begin position="194"/>
        <end position="203"/>
    </location>
</feature>
<feature type="region of interest" description="Disordered" evidence="6">
    <location>
        <begin position="181"/>
        <end position="209"/>
    </location>
</feature>
<evidence type="ECO:0000256" key="5">
    <source>
        <dbReference type="ARBA" id="ARBA00023242"/>
    </source>
</evidence>
<keyword evidence="9" id="KW-1185">Reference proteome</keyword>